<organism evidence="1 2">
    <name type="scientific">Araneus ventricosus</name>
    <name type="common">Orbweaver spider</name>
    <name type="synonym">Epeira ventricosa</name>
    <dbReference type="NCBI Taxonomy" id="182803"/>
    <lineage>
        <taxon>Eukaryota</taxon>
        <taxon>Metazoa</taxon>
        <taxon>Ecdysozoa</taxon>
        <taxon>Arthropoda</taxon>
        <taxon>Chelicerata</taxon>
        <taxon>Arachnida</taxon>
        <taxon>Araneae</taxon>
        <taxon>Araneomorphae</taxon>
        <taxon>Entelegynae</taxon>
        <taxon>Araneoidea</taxon>
        <taxon>Araneidae</taxon>
        <taxon>Araneus</taxon>
    </lineage>
</organism>
<dbReference type="AlphaFoldDB" id="A0A4Y2U7I9"/>
<accession>A0A4Y2U7I9</accession>
<dbReference type="EMBL" id="BGPR01034560">
    <property type="protein sequence ID" value="GBO08989.1"/>
    <property type="molecule type" value="Genomic_DNA"/>
</dbReference>
<gene>
    <name evidence="1" type="ORF">AVEN_13935_1</name>
</gene>
<name>A0A4Y2U7I9_ARAVE</name>
<protein>
    <submittedName>
        <fullName evidence="1">Uncharacterized protein</fullName>
    </submittedName>
</protein>
<keyword evidence="2" id="KW-1185">Reference proteome</keyword>
<dbReference type="Proteomes" id="UP000499080">
    <property type="component" value="Unassembled WGS sequence"/>
</dbReference>
<sequence length="149" mass="16633">MDFGFIDWTGEHLSIMAWEKTIILSMCHDSFPKLSTGTIDSFIYHDQVLKTLIFGKPARISPTHSYLLSRGALQNQTTIVFSESAPLSPFCQPFILLSPSQRAPHSLLVDVLKAEGHPSHPTCRVRLFKILCWQMGGGSEKCESLLRSG</sequence>
<reference evidence="1 2" key="1">
    <citation type="journal article" date="2019" name="Sci. Rep.">
        <title>Orb-weaving spider Araneus ventricosus genome elucidates the spidroin gene catalogue.</title>
        <authorList>
            <person name="Kono N."/>
            <person name="Nakamura H."/>
            <person name="Ohtoshi R."/>
            <person name="Moran D.A.P."/>
            <person name="Shinohara A."/>
            <person name="Yoshida Y."/>
            <person name="Fujiwara M."/>
            <person name="Mori M."/>
            <person name="Tomita M."/>
            <person name="Arakawa K."/>
        </authorList>
    </citation>
    <scope>NUCLEOTIDE SEQUENCE [LARGE SCALE GENOMIC DNA]</scope>
</reference>
<evidence type="ECO:0000313" key="2">
    <source>
        <dbReference type="Proteomes" id="UP000499080"/>
    </source>
</evidence>
<comment type="caution">
    <text evidence="1">The sequence shown here is derived from an EMBL/GenBank/DDBJ whole genome shotgun (WGS) entry which is preliminary data.</text>
</comment>
<evidence type="ECO:0000313" key="1">
    <source>
        <dbReference type="EMBL" id="GBO08989.1"/>
    </source>
</evidence>
<proteinExistence type="predicted"/>